<dbReference type="InterPro" id="IPR037883">
    <property type="entry name" value="Knr4/Smi1-like_sf"/>
</dbReference>
<dbReference type="RefSeq" id="WP_097553814.1">
    <property type="nucleotide sequence ID" value="NZ_PCMW01000032.1"/>
</dbReference>
<proteinExistence type="predicted"/>
<feature type="domain" description="Knr4/Smi1-like" evidence="2">
    <location>
        <begin position="31"/>
        <end position="196"/>
    </location>
</feature>
<dbReference type="Proteomes" id="UP000220828">
    <property type="component" value="Unassembled WGS sequence"/>
</dbReference>
<keyword evidence="1" id="KW-0175">Coiled coil</keyword>
<gene>
    <name evidence="3" type="ORF">B0A77_05485</name>
</gene>
<dbReference type="SMART" id="SM00860">
    <property type="entry name" value="SMI1_KNR4"/>
    <property type="match status" value="1"/>
</dbReference>
<feature type="coiled-coil region" evidence="1">
    <location>
        <begin position="1032"/>
        <end position="1066"/>
    </location>
</feature>
<organism evidence="3 4">
    <name type="scientific">Flavobacterium branchiophilum</name>
    <dbReference type="NCBI Taxonomy" id="55197"/>
    <lineage>
        <taxon>Bacteria</taxon>
        <taxon>Pseudomonadati</taxon>
        <taxon>Bacteroidota</taxon>
        <taxon>Flavobacteriia</taxon>
        <taxon>Flavobacteriales</taxon>
        <taxon>Flavobacteriaceae</taxon>
        <taxon>Flavobacterium</taxon>
    </lineage>
</organism>
<comment type="caution">
    <text evidence="3">The sequence shown here is derived from an EMBL/GenBank/DDBJ whole genome shotgun (WGS) entry which is preliminary data.</text>
</comment>
<evidence type="ECO:0000259" key="2">
    <source>
        <dbReference type="SMART" id="SM00860"/>
    </source>
</evidence>
<dbReference type="EMBL" id="PCMW01000032">
    <property type="protein sequence ID" value="PDS25130.1"/>
    <property type="molecule type" value="Genomic_DNA"/>
</dbReference>
<dbReference type="SUPFAM" id="SSF160631">
    <property type="entry name" value="SMI1/KNR4-like"/>
    <property type="match status" value="1"/>
</dbReference>
<evidence type="ECO:0000313" key="4">
    <source>
        <dbReference type="Proteomes" id="UP000220828"/>
    </source>
</evidence>
<reference evidence="3 4" key="1">
    <citation type="submission" date="2017-09" db="EMBL/GenBank/DDBJ databases">
        <title>Whole genomes of Flavobacteriaceae.</title>
        <authorList>
            <person name="Stine C."/>
            <person name="Li C."/>
            <person name="Tadesse D."/>
        </authorList>
    </citation>
    <scope>NUCLEOTIDE SEQUENCE [LARGE SCALE GENOMIC DNA]</scope>
    <source>
        <strain evidence="3 4">ATCC 35036</strain>
    </source>
</reference>
<protein>
    <recommendedName>
        <fullName evidence="2">Knr4/Smi1-like domain-containing protein</fullName>
    </recommendedName>
</protein>
<dbReference type="OrthoDB" id="355909at2"/>
<evidence type="ECO:0000256" key="1">
    <source>
        <dbReference type="SAM" id="Coils"/>
    </source>
</evidence>
<name>A0A2H3KCI9_9FLAO</name>
<dbReference type="InterPro" id="IPR018958">
    <property type="entry name" value="Knr4/Smi1-like_dom"/>
</dbReference>
<accession>A0A2H3KCI9</accession>
<dbReference type="Pfam" id="PF09346">
    <property type="entry name" value="SMI1_KNR4"/>
    <property type="match status" value="1"/>
</dbReference>
<sequence length="1448" mass="171744">MQNLSQLFTNWIDLIHKIVPEHNPYFNLTSGSSEMEIEAHKTLEKGIEIPVELIHLYKIYNVKDKHVASAFSFTPENGGWYQLIPFEKIKQEWKGIQNLYFGDALEEGNLENFDPKVKAEDYANPRWIPFADGDNGDYLLFDTDPSDEGKYGQIILLENESWERIVIANSIEELIESQIEKVKKREPKDFFDFLTKKNENKTNTLFLPASELKNLLKTVPFSDVKHLVPEDSWLYKECSKATENEMMVHFYEGDLEIDYIDLAQPFIEYEHRTEDYETYLREQTGMFLLITGDLKAKNLFSSNDDGAFGLVVLGDVEVQNMVVGGSEIHILQDLKVSDLLWGNYNHGSLYVDLEIFARVIIFSEEYHFDEEQSSYKSEYYFNEDSEDYEDDTEYYIEAAESLFEPEHLYYSIATITDEEMEDIVFWGNIVNRDAIIESLKQDKNVLKTVFDGVESYQDKTPLEKIKATLKELVPICVKNSEKKNRLYQWIQNLEIDEEILDKPQEVLDAVCEHLETEWPHLFITIDHKFSVDDVAFNISKTLQENFDLHDFTLPKKADYHGLPYVLKDIWVDFELALKEIDSRLQLTFLETNTDSYDIVLHHELDKWSVVSILKTLGFDSYFHDSDFLEAHNHKNIPILFENKALTLENYNRFFENYQETHHNEVALFLPLSRTNVFVNKPHQRASDDAEVPQSIFFLLEDGVEIYIWVAPKKMLQKLFSKTDHFEILYKNTDEKIYEFKSIQEVPNALELFTPIWNEFLIHFERSHYYFTQLQQIATPERIRNILNLEVVQDKYNDYQDADKMPWLGDYNLSFDWSLTDYVTFRISEEIESASEFDAKHFYFDAFTDGDSRFRYWSSQNQATNDIYTIENKAIQFLDYDLIKKATKNFIACEQLIQKDNEKYLLKNIQGKYHEYYQEKPFSDTKQADLTYENIKIIADFCEMQNRNDEYDFFTIIRKYHWISVKRKEPDYNNLFRLAILDEPFGNDTNEENYAALDYDIEIDDTNYVTLWHNSKQDFSPQKTMKFLLFKLLEFVEKEKKRLKKEAKKEQKEFEAYKQRIANYISLYGDHKPFETVSIQGQTFKVIHRKEAEMYLKQCTDFEGNEIYDAFNMFSIDGDEAYMKTSFFLLAENDMELESLYLDTYLDDFEDLYILGYIFKEKITIKKHLSAYDLDFSPPIICLADADIFSMYLSGTTHYFHQNLDAEFLQGHYNHGELYVKQKATINLIYADDFRMNFNKIVCWALVCDEYDVTATDTFINEKNEEIQVRNTYLATHNLEEVLHDRFLYEDEYGFKIKDHGYLRENQYGEDEETFVEFIEKGGSPMDYDKLNAVNDELVDNFESRIQAILDQTEIKNLNVNDILYKGLEGENYYFFKADNYFQIGKWFLNQHIAVYISHYYEEETLLNVNYYQDDNSTLKYSFETKLDDDYITTLIAKRIFREAEKWVL</sequence>
<evidence type="ECO:0000313" key="3">
    <source>
        <dbReference type="EMBL" id="PDS25130.1"/>
    </source>
</evidence>